<reference evidence="10" key="1">
    <citation type="submission" date="2020-05" db="EMBL/GenBank/DDBJ databases">
        <authorList>
            <person name="Chiriac C."/>
            <person name="Salcher M."/>
            <person name="Ghai R."/>
            <person name="Kavagutti S V."/>
        </authorList>
    </citation>
    <scope>NUCLEOTIDE SEQUENCE</scope>
</reference>
<evidence type="ECO:0000313" key="10">
    <source>
        <dbReference type="EMBL" id="CAB4672606.1"/>
    </source>
</evidence>
<keyword evidence="5 8" id="KW-0812">Transmembrane</keyword>
<dbReference type="PANTHER" id="PTHR22911">
    <property type="entry name" value="ACYL-MALONYL CONDENSING ENZYME-RELATED"/>
    <property type="match status" value="1"/>
</dbReference>
<feature type="domain" description="EamA" evidence="9">
    <location>
        <begin position="3"/>
        <end position="117"/>
    </location>
</feature>
<evidence type="ECO:0000256" key="2">
    <source>
        <dbReference type="ARBA" id="ARBA00007362"/>
    </source>
</evidence>
<feature type="transmembrane region" description="Helical" evidence="8">
    <location>
        <begin position="185"/>
        <end position="205"/>
    </location>
</feature>
<dbReference type="GO" id="GO:0005886">
    <property type="term" value="C:plasma membrane"/>
    <property type="evidence" value="ECO:0007669"/>
    <property type="project" value="UniProtKB-SubCell"/>
</dbReference>
<sequence length="286" mass="30873">MLLDAVSAYQIVANRIVWSLCFVLIILLIRNNWAPLVGVLRSRRSVFLLGVAAATISINWGVYAYAITNDQVLEASLGYFINPLVSVLIGVALLRERLRHLQWIAVAIGAVSVAILTVSYGRPPWISLILAFSFAIYGLMKKLANSGALESLAVETLLLLPIALLVMALFATDGQGVITHLGPDIATLLILLGPITAVPLLAFSAAATRIPLSTLGIIQYITPSIQFILGITVFAAVVSPVRWLGVSIIWLALIVFAIDTVRHSRAVSRNTERTSIIDTLEVTVPD</sequence>
<dbReference type="NCBIfam" id="TIGR00688">
    <property type="entry name" value="rarD"/>
    <property type="match status" value="1"/>
</dbReference>
<dbReference type="InterPro" id="IPR000620">
    <property type="entry name" value="EamA_dom"/>
</dbReference>
<evidence type="ECO:0000256" key="5">
    <source>
        <dbReference type="ARBA" id="ARBA00022692"/>
    </source>
</evidence>
<proteinExistence type="inferred from homology"/>
<gene>
    <name evidence="10" type="ORF">UFOPK2310_00699</name>
</gene>
<dbReference type="SUPFAM" id="SSF103481">
    <property type="entry name" value="Multidrug resistance efflux transporter EmrE"/>
    <property type="match status" value="2"/>
</dbReference>
<dbReference type="InterPro" id="IPR004626">
    <property type="entry name" value="RarD"/>
</dbReference>
<evidence type="ECO:0000259" key="9">
    <source>
        <dbReference type="Pfam" id="PF00892"/>
    </source>
</evidence>
<feature type="transmembrane region" description="Helical" evidence="8">
    <location>
        <begin position="45"/>
        <end position="65"/>
    </location>
</feature>
<keyword evidence="3" id="KW-0813">Transport</keyword>
<feature type="transmembrane region" description="Helical" evidence="8">
    <location>
        <begin position="152"/>
        <end position="170"/>
    </location>
</feature>
<organism evidence="10">
    <name type="scientific">freshwater metagenome</name>
    <dbReference type="NCBI Taxonomy" id="449393"/>
    <lineage>
        <taxon>unclassified sequences</taxon>
        <taxon>metagenomes</taxon>
        <taxon>ecological metagenomes</taxon>
    </lineage>
</organism>
<comment type="similarity">
    <text evidence="2">Belongs to the EamA transporter family.</text>
</comment>
<evidence type="ECO:0000256" key="1">
    <source>
        <dbReference type="ARBA" id="ARBA00004651"/>
    </source>
</evidence>
<feature type="transmembrane region" description="Helical" evidence="8">
    <location>
        <begin position="217"/>
        <end position="237"/>
    </location>
</feature>
<dbReference type="PANTHER" id="PTHR22911:SF137">
    <property type="entry name" value="SOLUTE CARRIER FAMILY 35 MEMBER G2-RELATED"/>
    <property type="match status" value="1"/>
</dbReference>
<dbReference type="AlphaFoldDB" id="A0A6J6MFB7"/>
<feature type="transmembrane region" description="Helical" evidence="8">
    <location>
        <begin position="101"/>
        <end position="118"/>
    </location>
</feature>
<evidence type="ECO:0000256" key="3">
    <source>
        <dbReference type="ARBA" id="ARBA00022448"/>
    </source>
</evidence>
<comment type="subcellular location">
    <subcellularLocation>
        <location evidence="1">Cell membrane</location>
        <topology evidence="1">Multi-pass membrane protein</topology>
    </subcellularLocation>
</comment>
<protein>
    <submittedName>
        <fullName evidence="10">Unannotated protein</fullName>
    </submittedName>
</protein>
<feature type="transmembrane region" description="Helical" evidence="8">
    <location>
        <begin position="12"/>
        <end position="33"/>
    </location>
</feature>
<evidence type="ECO:0000256" key="4">
    <source>
        <dbReference type="ARBA" id="ARBA00022475"/>
    </source>
</evidence>
<accession>A0A6J6MFB7</accession>
<evidence type="ECO:0000256" key="6">
    <source>
        <dbReference type="ARBA" id="ARBA00022989"/>
    </source>
</evidence>
<feature type="transmembrane region" description="Helical" evidence="8">
    <location>
        <begin position="77"/>
        <end position="94"/>
    </location>
</feature>
<keyword evidence="4" id="KW-1003">Cell membrane</keyword>
<keyword evidence="6 8" id="KW-1133">Transmembrane helix</keyword>
<evidence type="ECO:0000256" key="7">
    <source>
        <dbReference type="ARBA" id="ARBA00023136"/>
    </source>
</evidence>
<keyword evidence="7 8" id="KW-0472">Membrane</keyword>
<feature type="transmembrane region" description="Helical" evidence="8">
    <location>
        <begin position="243"/>
        <end position="261"/>
    </location>
</feature>
<dbReference type="Pfam" id="PF00892">
    <property type="entry name" value="EamA"/>
    <property type="match status" value="1"/>
</dbReference>
<dbReference type="EMBL" id="CAEZWW010000069">
    <property type="protein sequence ID" value="CAB4672606.1"/>
    <property type="molecule type" value="Genomic_DNA"/>
</dbReference>
<feature type="transmembrane region" description="Helical" evidence="8">
    <location>
        <begin position="124"/>
        <end position="140"/>
    </location>
</feature>
<name>A0A6J6MFB7_9ZZZZ</name>
<evidence type="ECO:0000256" key="8">
    <source>
        <dbReference type="SAM" id="Phobius"/>
    </source>
</evidence>
<dbReference type="InterPro" id="IPR037185">
    <property type="entry name" value="EmrE-like"/>
</dbReference>